<dbReference type="STRING" id="29313.BHQ16_02580"/>
<evidence type="ECO:0000313" key="4">
    <source>
        <dbReference type="Proteomes" id="UP000252015"/>
    </source>
</evidence>
<dbReference type="AlphaFoldDB" id="A0A375Z0G1"/>
<evidence type="ECO:0000313" key="3">
    <source>
        <dbReference type="EMBL" id="SRX94410.1"/>
    </source>
</evidence>
<dbReference type="Pfam" id="PF00857">
    <property type="entry name" value="Isochorismatase"/>
    <property type="match status" value="1"/>
</dbReference>
<gene>
    <name evidence="3" type="ORF">MSP7336_02664</name>
</gene>
<feature type="domain" description="Isochorismatase-like" evidence="2">
    <location>
        <begin position="15"/>
        <end position="199"/>
    </location>
</feature>
<evidence type="ECO:0000259" key="2">
    <source>
        <dbReference type="Pfam" id="PF00857"/>
    </source>
</evidence>
<dbReference type="RefSeq" id="WP_113963884.1">
    <property type="nucleotide sequence ID" value="NZ_UEGW01000001.1"/>
</dbReference>
<sequence length="214" mass="22395">MPPPSLIDLLAPATTALVTQECQGGVIGPQAGLPMLAEEARREAIPNITKLLTAARAAGVCVVHCLIQKRPDNRGSNTNARLFMAGKSFAADLTPGSPGASVLPEFGPDPSDLILTRTHGIGPMTGTDLDSVLRNLGIQTIVGVGVSVNIAIQNFAMDAVNRSYQFVLPRDAVSGYPREYADSIIDNTLSLLTTVTTTEAVVKAWKTLSGCGPT</sequence>
<keyword evidence="4" id="KW-1185">Reference proteome</keyword>
<accession>A0A375Z0G1</accession>
<dbReference type="SUPFAM" id="SSF52499">
    <property type="entry name" value="Isochorismatase-like hydrolases"/>
    <property type="match status" value="1"/>
</dbReference>
<reference evidence="3 4" key="1">
    <citation type="submission" date="2018-05" db="EMBL/GenBank/DDBJ databases">
        <authorList>
            <consortium name="IHU Genomes"/>
        </authorList>
    </citation>
    <scope>NUCLEOTIDE SEQUENCE [LARGE SCALE GENOMIC DNA]</scope>
    <source>
        <strain evidence="3 4">P7336</strain>
    </source>
</reference>
<dbReference type="EMBL" id="UEGW01000001">
    <property type="protein sequence ID" value="SRX94410.1"/>
    <property type="molecule type" value="Genomic_DNA"/>
</dbReference>
<dbReference type="InterPro" id="IPR000868">
    <property type="entry name" value="Isochorismatase-like_dom"/>
</dbReference>
<evidence type="ECO:0000256" key="1">
    <source>
        <dbReference type="ARBA" id="ARBA00022801"/>
    </source>
</evidence>
<dbReference type="Proteomes" id="UP000252015">
    <property type="component" value="Unassembled WGS sequence"/>
</dbReference>
<organism evidence="3 4">
    <name type="scientific">Mycobacterium shimoidei</name>
    <dbReference type="NCBI Taxonomy" id="29313"/>
    <lineage>
        <taxon>Bacteria</taxon>
        <taxon>Bacillati</taxon>
        <taxon>Actinomycetota</taxon>
        <taxon>Actinomycetes</taxon>
        <taxon>Mycobacteriales</taxon>
        <taxon>Mycobacteriaceae</taxon>
        <taxon>Mycobacterium</taxon>
    </lineage>
</organism>
<keyword evidence="1 3" id="KW-0378">Hydrolase</keyword>
<dbReference type="InterPro" id="IPR036380">
    <property type="entry name" value="Isochorismatase-like_sf"/>
</dbReference>
<name>A0A375Z0G1_MYCSH</name>
<proteinExistence type="predicted"/>
<dbReference type="Gene3D" id="3.40.50.850">
    <property type="entry name" value="Isochorismatase-like"/>
    <property type="match status" value="1"/>
</dbReference>
<dbReference type="InterPro" id="IPR050272">
    <property type="entry name" value="Isochorismatase-like_hydrls"/>
</dbReference>
<dbReference type="CDD" id="cd00431">
    <property type="entry name" value="cysteine_hydrolases"/>
    <property type="match status" value="1"/>
</dbReference>
<dbReference type="PANTHER" id="PTHR43540">
    <property type="entry name" value="PEROXYUREIDOACRYLATE/UREIDOACRYLATE AMIDOHYDROLASE-RELATED"/>
    <property type="match status" value="1"/>
</dbReference>
<dbReference type="GO" id="GO:0016787">
    <property type="term" value="F:hydrolase activity"/>
    <property type="evidence" value="ECO:0007669"/>
    <property type="project" value="UniProtKB-KW"/>
</dbReference>
<protein>
    <submittedName>
        <fullName evidence="3">Isochorismatase hydrolase [Catenulispora acidiphila DSM]</fullName>
    </submittedName>
</protein>